<sequence>MIKVLLSGHRGRAGSAVATALNAAADVDYVGGCGRGDDLAERLAEWRPEVMVDFSLPGVAVANGKAALAAGAAPLIGTSGLSDGAVAELEAGCAEAGLGGGVIPNFAVGAAVMMWLAERAAQFFEGAEVVETHHDRKLDAPSATALATAKRLAAAGSFSYRRPEKVALPEARGGELGGVGVHSLRLQGVMAEQEILFGLAGQTLTIEHRLYSRDAYGPGVLLAVRRIAAEQRFYRGLEPLLGLPD</sequence>
<evidence type="ECO:0000259" key="15">
    <source>
        <dbReference type="Pfam" id="PF05173"/>
    </source>
</evidence>
<dbReference type="EMBL" id="JAEKNQ010000028">
    <property type="protein sequence ID" value="MBJ7602958.1"/>
    <property type="molecule type" value="Genomic_DNA"/>
</dbReference>
<keyword evidence="2" id="KW-0963">Cytoplasm</keyword>
<evidence type="ECO:0000256" key="12">
    <source>
        <dbReference type="ARBA" id="ARBA00049396"/>
    </source>
</evidence>
<dbReference type="AlphaFoldDB" id="A0A934NDB0"/>
<evidence type="ECO:0000256" key="8">
    <source>
        <dbReference type="ARBA" id="ARBA00023154"/>
    </source>
</evidence>
<evidence type="ECO:0000256" key="11">
    <source>
        <dbReference type="ARBA" id="ARBA00049080"/>
    </source>
</evidence>
<dbReference type="InterPro" id="IPR022663">
    <property type="entry name" value="DapB_C"/>
</dbReference>
<dbReference type="Proteomes" id="UP000620075">
    <property type="component" value="Unassembled WGS sequence"/>
</dbReference>
<dbReference type="Gene3D" id="3.40.50.720">
    <property type="entry name" value="NAD(P)-binding Rossmann-like Domain"/>
    <property type="match status" value="1"/>
</dbReference>
<dbReference type="PROSITE" id="PS01298">
    <property type="entry name" value="DAPB"/>
    <property type="match status" value="1"/>
</dbReference>
<evidence type="ECO:0000256" key="1">
    <source>
        <dbReference type="ARBA" id="ARBA00006642"/>
    </source>
</evidence>
<feature type="domain" description="Dihydrodipicolinate reductase C-terminal" evidence="15">
    <location>
        <begin position="109"/>
        <end position="234"/>
    </location>
</feature>
<evidence type="ECO:0000256" key="5">
    <source>
        <dbReference type="ARBA" id="ARBA00022915"/>
    </source>
</evidence>
<dbReference type="GO" id="GO:0008839">
    <property type="term" value="F:4-hydroxy-tetrahydrodipicolinate reductase"/>
    <property type="evidence" value="ECO:0007669"/>
    <property type="project" value="UniProtKB-UniRule"/>
</dbReference>
<dbReference type="Gene3D" id="3.30.360.10">
    <property type="entry name" value="Dihydrodipicolinate Reductase, domain 2"/>
    <property type="match status" value="1"/>
</dbReference>
<organism evidence="16 17">
    <name type="scientific">Candidatus Dormiibacter inghamiae</name>
    <dbReference type="NCBI Taxonomy" id="3127013"/>
    <lineage>
        <taxon>Bacteria</taxon>
        <taxon>Bacillati</taxon>
        <taxon>Candidatus Dormiibacterota</taxon>
        <taxon>Candidatus Dormibacteria</taxon>
        <taxon>Candidatus Dormibacterales</taxon>
        <taxon>Candidatus Dormibacteraceae</taxon>
        <taxon>Candidatus Dormiibacter</taxon>
    </lineage>
</organism>
<dbReference type="FunFam" id="3.30.360.10:FF:000009">
    <property type="entry name" value="4-hydroxy-tetrahydrodipicolinate reductase"/>
    <property type="match status" value="1"/>
</dbReference>
<keyword evidence="7" id="KW-0520">NAD</keyword>
<dbReference type="InterPro" id="IPR000846">
    <property type="entry name" value="DapB_N"/>
</dbReference>
<comment type="pathway">
    <text evidence="9">Amino-acid biosynthesis; L-lysine biosynthesis via DAP pathway; (S)-tetrahydrodipicolinate from L-aspartate: step 4/4.</text>
</comment>
<dbReference type="SUPFAM" id="SSF55347">
    <property type="entry name" value="Glyceraldehyde-3-phosphate dehydrogenase-like, C-terminal domain"/>
    <property type="match status" value="1"/>
</dbReference>
<comment type="caution">
    <text evidence="16">The sequence shown here is derived from an EMBL/GenBank/DDBJ whole genome shotgun (WGS) entry which is preliminary data.</text>
</comment>
<dbReference type="GO" id="GO:0009089">
    <property type="term" value="P:lysine biosynthetic process via diaminopimelate"/>
    <property type="evidence" value="ECO:0007669"/>
    <property type="project" value="UniProtKB-UniRule"/>
</dbReference>
<proteinExistence type="inferred from homology"/>
<dbReference type="PIRSF" id="PIRSF000161">
    <property type="entry name" value="DHPR"/>
    <property type="match status" value="1"/>
</dbReference>
<keyword evidence="8" id="KW-0457">Lysine biosynthesis</keyword>
<evidence type="ECO:0000256" key="6">
    <source>
        <dbReference type="ARBA" id="ARBA00023002"/>
    </source>
</evidence>
<gene>
    <name evidence="16" type="primary">dapB</name>
    <name evidence="16" type="ORF">JF888_07170</name>
</gene>
<dbReference type="Pfam" id="PF01113">
    <property type="entry name" value="DapB_N"/>
    <property type="match status" value="1"/>
</dbReference>
<dbReference type="NCBIfam" id="TIGR00036">
    <property type="entry name" value="dapB"/>
    <property type="match status" value="1"/>
</dbReference>
<keyword evidence="6 16" id="KW-0560">Oxidoreductase</keyword>
<evidence type="ECO:0000256" key="3">
    <source>
        <dbReference type="ARBA" id="ARBA00022605"/>
    </source>
</evidence>
<evidence type="ECO:0000256" key="2">
    <source>
        <dbReference type="ARBA" id="ARBA00022490"/>
    </source>
</evidence>
<dbReference type="EC" id="1.17.1.8" evidence="10 13"/>
<comment type="similarity">
    <text evidence="1">Belongs to the DapB family.</text>
</comment>
<name>A0A934NDB0_9BACT</name>
<keyword evidence="5" id="KW-0220">Diaminopimelate biosynthesis</keyword>
<dbReference type="RefSeq" id="WP_338178143.1">
    <property type="nucleotide sequence ID" value="NZ_JAEKNQ010000028.1"/>
</dbReference>
<protein>
    <recommendedName>
        <fullName evidence="10 13">4-hydroxy-tetrahydrodipicolinate reductase</fullName>
        <ecNumber evidence="10 13">1.17.1.8</ecNumber>
    </recommendedName>
</protein>
<dbReference type="InterPro" id="IPR036291">
    <property type="entry name" value="NAD(P)-bd_dom_sf"/>
</dbReference>
<dbReference type="PANTHER" id="PTHR20836:SF0">
    <property type="entry name" value="4-HYDROXY-TETRAHYDRODIPICOLINATE REDUCTASE 1, CHLOROPLASTIC-RELATED"/>
    <property type="match status" value="1"/>
</dbReference>
<keyword evidence="4" id="KW-0521">NADP</keyword>
<evidence type="ECO:0000259" key="14">
    <source>
        <dbReference type="Pfam" id="PF01113"/>
    </source>
</evidence>
<dbReference type="SUPFAM" id="SSF51735">
    <property type="entry name" value="NAD(P)-binding Rossmann-fold domains"/>
    <property type="match status" value="1"/>
</dbReference>
<accession>A0A934NDB0</accession>
<reference evidence="16 17" key="1">
    <citation type="submission" date="2020-10" db="EMBL/GenBank/DDBJ databases">
        <title>Ca. Dormibacterota MAGs.</title>
        <authorList>
            <person name="Montgomery K."/>
        </authorList>
    </citation>
    <scope>NUCLEOTIDE SEQUENCE [LARGE SCALE GENOMIC DNA]</scope>
    <source>
        <strain evidence="16">SC8811_S16_3</strain>
    </source>
</reference>
<dbReference type="Pfam" id="PF05173">
    <property type="entry name" value="DapB_C"/>
    <property type="match status" value="1"/>
</dbReference>
<feature type="domain" description="Dihydrodipicolinate reductase N-terminal" evidence="14">
    <location>
        <begin position="2"/>
        <end position="99"/>
    </location>
</feature>
<evidence type="ECO:0000256" key="13">
    <source>
        <dbReference type="NCBIfam" id="TIGR00036"/>
    </source>
</evidence>
<evidence type="ECO:0000256" key="7">
    <source>
        <dbReference type="ARBA" id="ARBA00023027"/>
    </source>
</evidence>
<comment type="catalytic activity">
    <reaction evidence="11">
        <text>(S)-2,3,4,5-tetrahydrodipicolinate + NADP(+) + H2O = (2S,4S)-4-hydroxy-2,3,4,5-tetrahydrodipicolinate + NADPH + H(+)</text>
        <dbReference type="Rhea" id="RHEA:35331"/>
        <dbReference type="ChEBI" id="CHEBI:15377"/>
        <dbReference type="ChEBI" id="CHEBI:15378"/>
        <dbReference type="ChEBI" id="CHEBI:16845"/>
        <dbReference type="ChEBI" id="CHEBI:57783"/>
        <dbReference type="ChEBI" id="CHEBI:58349"/>
        <dbReference type="ChEBI" id="CHEBI:67139"/>
        <dbReference type="EC" id="1.17.1.8"/>
    </reaction>
</comment>
<comment type="catalytic activity">
    <reaction evidence="12">
        <text>(S)-2,3,4,5-tetrahydrodipicolinate + NAD(+) + H2O = (2S,4S)-4-hydroxy-2,3,4,5-tetrahydrodipicolinate + NADH + H(+)</text>
        <dbReference type="Rhea" id="RHEA:35323"/>
        <dbReference type="ChEBI" id="CHEBI:15377"/>
        <dbReference type="ChEBI" id="CHEBI:15378"/>
        <dbReference type="ChEBI" id="CHEBI:16845"/>
        <dbReference type="ChEBI" id="CHEBI:57540"/>
        <dbReference type="ChEBI" id="CHEBI:57945"/>
        <dbReference type="ChEBI" id="CHEBI:67139"/>
        <dbReference type="EC" id="1.17.1.8"/>
    </reaction>
</comment>
<evidence type="ECO:0000256" key="9">
    <source>
        <dbReference type="ARBA" id="ARBA00037922"/>
    </source>
</evidence>
<dbReference type="GO" id="GO:0005829">
    <property type="term" value="C:cytosol"/>
    <property type="evidence" value="ECO:0007669"/>
    <property type="project" value="TreeGrafter"/>
</dbReference>
<dbReference type="PANTHER" id="PTHR20836">
    <property type="entry name" value="DIHYDRODIPICOLINATE REDUCTASE"/>
    <property type="match status" value="1"/>
</dbReference>
<dbReference type="GO" id="GO:0019877">
    <property type="term" value="P:diaminopimelate biosynthetic process"/>
    <property type="evidence" value="ECO:0007669"/>
    <property type="project" value="UniProtKB-KW"/>
</dbReference>
<dbReference type="InterPro" id="IPR022664">
    <property type="entry name" value="DapB_N_CS"/>
</dbReference>
<keyword evidence="3" id="KW-0028">Amino-acid biosynthesis</keyword>
<evidence type="ECO:0000256" key="10">
    <source>
        <dbReference type="ARBA" id="ARBA00038983"/>
    </source>
</evidence>
<evidence type="ECO:0000313" key="17">
    <source>
        <dbReference type="Proteomes" id="UP000620075"/>
    </source>
</evidence>
<evidence type="ECO:0000313" key="16">
    <source>
        <dbReference type="EMBL" id="MBJ7602958.1"/>
    </source>
</evidence>
<evidence type="ECO:0000256" key="4">
    <source>
        <dbReference type="ARBA" id="ARBA00022857"/>
    </source>
</evidence>
<dbReference type="InterPro" id="IPR023940">
    <property type="entry name" value="DHDPR_bac"/>
</dbReference>